<dbReference type="EMBL" id="JASAOG010000007">
    <property type="protein sequence ID" value="KAK0067614.1"/>
    <property type="molecule type" value="Genomic_DNA"/>
</dbReference>
<dbReference type="Proteomes" id="UP001233172">
    <property type="component" value="Unassembled WGS sequence"/>
</dbReference>
<feature type="transmembrane region" description="Helical" evidence="2">
    <location>
        <begin position="458"/>
        <end position="477"/>
    </location>
</feature>
<dbReference type="AlphaFoldDB" id="A0AAD8C8N2"/>
<keyword evidence="2" id="KW-1133">Transmembrane helix</keyword>
<gene>
    <name evidence="5" type="ORF">Bpfe_003121</name>
</gene>
<dbReference type="PANTHER" id="PTHR11161">
    <property type="entry name" value="O-ACYLTRANSFERASE"/>
    <property type="match status" value="1"/>
</dbReference>
<evidence type="ECO:0000256" key="1">
    <source>
        <dbReference type="SAM" id="MobiDB-lite"/>
    </source>
</evidence>
<dbReference type="GO" id="GO:0016747">
    <property type="term" value="F:acyltransferase activity, transferring groups other than amino-acyl groups"/>
    <property type="evidence" value="ECO:0007669"/>
    <property type="project" value="InterPro"/>
</dbReference>
<feature type="transmembrane region" description="Helical" evidence="2">
    <location>
        <begin position="713"/>
        <end position="733"/>
    </location>
</feature>
<keyword evidence="2" id="KW-0472">Membrane</keyword>
<reference evidence="5" key="1">
    <citation type="journal article" date="2023" name="PLoS Negl. Trop. Dis.">
        <title>A genome sequence for Biomphalaria pfeifferi, the major vector snail for the human-infecting parasite Schistosoma mansoni.</title>
        <authorList>
            <person name="Bu L."/>
            <person name="Lu L."/>
            <person name="Laidemitt M.R."/>
            <person name="Zhang S.M."/>
            <person name="Mutuku M."/>
            <person name="Mkoji G."/>
            <person name="Steinauer M."/>
            <person name="Loker E.S."/>
        </authorList>
    </citation>
    <scope>NUCLEOTIDE SEQUENCE</scope>
    <source>
        <strain evidence="5">KasaAsao</strain>
    </source>
</reference>
<feature type="compositionally biased region" description="Polar residues" evidence="1">
    <location>
        <begin position="375"/>
        <end position="397"/>
    </location>
</feature>
<keyword evidence="3" id="KW-0732">Signal</keyword>
<reference evidence="5" key="2">
    <citation type="submission" date="2023-04" db="EMBL/GenBank/DDBJ databases">
        <authorList>
            <person name="Bu L."/>
            <person name="Lu L."/>
            <person name="Laidemitt M.R."/>
            <person name="Zhang S.M."/>
            <person name="Mutuku M."/>
            <person name="Mkoji G."/>
            <person name="Steinauer M."/>
            <person name="Loker E.S."/>
        </authorList>
    </citation>
    <scope>NUCLEOTIDE SEQUENCE</scope>
    <source>
        <strain evidence="5">KasaAsao</strain>
        <tissue evidence="5">Whole Snail</tissue>
    </source>
</reference>
<proteinExistence type="predicted"/>
<evidence type="ECO:0000313" key="5">
    <source>
        <dbReference type="EMBL" id="KAK0067614.1"/>
    </source>
</evidence>
<dbReference type="SMART" id="SM00703">
    <property type="entry name" value="NRF"/>
    <property type="match status" value="1"/>
</dbReference>
<feature type="region of interest" description="Disordered" evidence="1">
    <location>
        <begin position="362"/>
        <end position="397"/>
    </location>
</feature>
<feature type="transmembrane region" description="Helical" evidence="2">
    <location>
        <begin position="497"/>
        <end position="521"/>
    </location>
</feature>
<name>A0AAD8C8N2_BIOPF</name>
<evidence type="ECO:0000313" key="6">
    <source>
        <dbReference type="Proteomes" id="UP001233172"/>
    </source>
</evidence>
<dbReference type="InterPro" id="IPR006621">
    <property type="entry name" value="Nose-resist-to-fluoxetine_N"/>
</dbReference>
<keyword evidence="2" id="KW-0812">Transmembrane</keyword>
<dbReference type="Pfam" id="PF20146">
    <property type="entry name" value="NRF"/>
    <property type="match status" value="1"/>
</dbReference>
<organism evidence="5 6">
    <name type="scientific">Biomphalaria pfeifferi</name>
    <name type="common">Bloodfluke planorb</name>
    <name type="synonym">Freshwater snail</name>
    <dbReference type="NCBI Taxonomy" id="112525"/>
    <lineage>
        <taxon>Eukaryota</taxon>
        <taxon>Metazoa</taxon>
        <taxon>Spiralia</taxon>
        <taxon>Lophotrochozoa</taxon>
        <taxon>Mollusca</taxon>
        <taxon>Gastropoda</taxon>
        <taxon>Heterobranchia</taxon>
        <taxon>Euthyneura</taxon>
        <taxon>Panpulmonata</taxon>
        <taxon>Hygrophila</taxon>
        <taxon>Lymnaeoidea</taxon>
        <taxon>Planorbidae</taxon>
        <taxon>Biomphalaria</taxon>
    </lineage>
</organism>
<feature type="transmembrane region" description="Helical" evidence="2">
    <location>
        <begin position="615"/>
        <end position="635"/>
    </location>
</feature>
<feature type="transmembrane region" description="Helical" evidence="2">
    <location>
        <begin position="642"/>
        <end position="663"/>
    </location>
</feature>
<protein>
    <submittedName>
        <fullName evidence="5">Nose resistant to fluoxetine protein 6</fullName>
    </submittedName>
</protein>
<accession>A0AAD8C8N2</accession>
<feature type="transmembrane region" description="Helical" evidence="2">
    <location>
        <begin position="790"/>
        <end position="809"/>
    </location>
</feature>
<dbReference type="InterPro" id="IPR052728">
    <property type="entry name" value="O2_lipid_transport_reg"/>
</dbReference>
<feature type="chain" id="PRO_5042111293" evidence="3">
    <location>
        <begin position="25"/>
        <end position="874"/>
    </location>
</feature>
<feature type="transmembrane region" description="Helical" evidence="2">
    <location>
        <begin position="824"/>
        <end position="852"/>
    </location>
</feature>
<keyword evidence="6" id="KW-1185">Reference proteome</keyword>
<feature type="transmembrane region" description="Helical" evidence="2">
    <location>
        <begin position="683"/>
        <end position="701"/>
    </location>
</feature>
<evidence type="ECO:0000256" key="3">
    <source>
        <dbReference type="SAM" id="SignalP"/>
    </source>
</evidence>
<comment type="caution">
    <text evidence="5">The sequence shown here is derived from an EMBL/GenBank/DDBJ whole genome shotgun (WGS) entry which is preliminary data.</text>
</comment>
<dbReference type="InterPro" id="IPR002656">
    <property type="entry name" value="Acyl_transf_3_dom"/>
</dbReference>
<dbReference type="Pfam" id="PF01757">
    <property type="entry name" value="Acyl_transf_3"/>
    <property type="match status" value="1"/>
</dbReference>
<evidence type="ECO:0000256" key="2">
    <source>
        <dbReference type="SAM" id="Phobius"/>
    </source>
</evidence>
<feature type="transmembrane region" description="Helical" evidence="2">
    <location>
        <begin position="758"/>
        <end position="778"/>
    </location>
</feature>
<feature type="signal peptide" evidence="3">
    <location>
        <begin position="1"/>
        <end position="24"/>
    </location>
</feature>
<sequence>MLRRLRVFFPFLVFYVLLEEKAIGLIPDVSKLDLGDLPGRLEDHHSVSYLLLPHIYRAFLHSESADWLAGNSSVSVACRTTLSQYYAGLLNKETWAWKMYDSMGKQSSGVLFGATTWTGNYEECFNVRSTTCQGDCHNKNLSPHFCSVHMTQAPWLSKLVSNLQLPFPVPSSPFIVDVCVPTNCSKQDITTIVTEFLRLENSSLENTTASIQVKSVLCHERGDVLIDTPAIICIFILCTILLMVILGTSYDINKRRKKLRVKHGPEITIGYENNTDSFGILRILVTPRRKSRRRGTLSSSESLEHDKTKNANTDKTVTLVNKVPVEDNHKSILGTSPLHSDLQDIPEDIEMRETTDLVPHTNLHSEESVPDEDANSVTSSNMEITPTPTERKSASLTPRINRQHSIIEVRPSHRSKKLTSSENILTDFLLSFSFRKNTRHILADGSADTLFCLNGIRVLSIAWIVLGNVYGTMFWNPDIVDNYLSAIKMTQTLWMQMVINTTLAADSFFVLSGTLGAYNFLKIKTKAGKHKQTDWRKIMSLKEYFFMIVHRLIRIFPCYAVLLMLGTNLMPFMGDGPRWSHEIENVKICKKNWWTNVLFINNLYDPDNMCLPHTYYLANDFQFFIMAPLVMIPLLIKPRLGFALIGMFLTLQIVVVSVLNEGINGNVLKLRLNEYWSLIYVKPYSRIGVYCIGLGLGYLLFNCDRQMKLRKMFLYCGWIVSCVILFLLPYITYLENREGGQQWTGTQTAIYEAFSRPAWALALSWVIFCCSTGQGAFVGKFLSWNVFLPLCRITYGVFLLHPILIHVVIESAHNNFYLNLGELVYTYIALFVCSYGLAFLLISCVECPFVAFESHIRLRFKKWMSDRKLHNLLE</sequence>
<feature type="region of interest" description="Disordered" evidence="1">
    <location>
        <begin position="291"/>
        <end position="312"/>
    </location>
</feature>
<dbReference type="PANTHER" id="PTHR11161:SF0">
    <property type="entry name" value="O-ACYLTRANSFERASE LIKE PROTEIN"/>
    <property type="match status" value="1"/>
</dbReference>
<evidence type="ECO:0000259" key="4">
    <source>
        <dbReference type="SMART" id="SM00703"/>
    </source>
</evidence>
<feature type="domain" description="Nose resistant-to-fluoxetine protein N-terminal" evidence="4">
    <location>
        <begin position="75"/>
        <end position="215"/>
    </location>
</feature>
<feature type="transmembrane region" description="Helical" evidence="2">
    <location>
        <begin position="229"/>
        <end position="250"/>
    </location>
</feature>
<feature type="transmembrane region" description="Helical" evidence="2">
    <location>
        <begin position="544"/>
        <end position="565"/>
    </location>
</feature>